<evidence type="ECO:0000313" key="12">
    <source>
        <dbReference type="EMBL" id="TCT30882.1"/>
    </source>
</evidence>
<evidence type="ECO:0000259" key="11">
    <source>
        <dbReference type="Pfam" id="PF01794"/>
    </source>
</evidence>
<keyword evidence="10" id="KW-0285">Flavoprotein</keyword>
<dbReference type="GO" id="GO:0016679">
    <property type="term" value="F:oxidoreductase activity, acting on diphenols and related substances as donors"/>
    <property type="evidence" value="ECO:0007669"/>
    <property type="project" value="TreeGrafter"/>
</dbReference>
<protein>
    <recommendedName>
        <fullName evidence="10">Protein-methionine-sulfoxide reductase heme-binding subunit MsrQ</fullName>
    </recommendedName>
    <alternativeName>
        <fullName evidence="10">Flavocytochrome MsrQ</fullName>
    </alternativeName>
</protein>
<dbReference type="GO" id="GO:0030091">
    <property type="term" value="P:protein repair"/>
    <property type="evidence" value="ECO:0007669"/>
    <property type="project" value="UniProtKB-UniRule"/>
</dbReference>
<accession>A0A4R3NGT2</accession>
<keyword evidence="9 10" id="KW-0472">Membrane</keyword>
<keyword evidence="8 10" id="KW-0408">Iron</keyword>
<comment type="subcellular location">
    <subcellularLocation>
        <location evidence="10">Cell membrane</location>
        <topology evidence="10">Multi-pass membrane protein</topology>
    </subcellularLocation>
    <subcellularLocation>
        <location evidence="1">Membrane</location>
        <topology evidence="1">Multi-pass membrane protein</topology>
    </subcellularLocation>
</comment>
<keyword evidence="10" id="KW-1003">Cell membrane</keyword>
<evidence type="ECO:0000256" key="1">
    <source>
        <dbReference type="ARBA" id="ARBA00004141"/>
    </source>
</evidence>
<evidence type="ECO:0000256" key="7">
    <source>
        <dbReference type="ARBA" id="ARBA00022989"/>
    </source>
</evidence>
<feature type="transmembrane region" description="Helical" evidence="10">
    <location>
        <begin position="113"/>
        <end position="134"/>
    </location>
</feature>
<dbReference type="EMBL" id="SMAS01000008">
    <property type="protein sequence ID" value="TCT30882.1"/>
    <property type="molecule type" value="Genomic_DNA"/>
</dbReference>
<dbReference type="RefSeq" id="WP_132496826.1">
    <property type="nucleotide sequence ID" value="NZ_SMAS01000008.1"/>
</dbReference>
<gene>
    <name evidence="10" type="primary">msrQ</name>
    <name evidence="12" type="ORF">EC835_10831</name>
</gene>
<dbReference type="InterPro" id="IPR013130">
    <property type="entry name" value="Fe3_Rdtase_TM_dom"/>
</dbReference>
<evidence type="ECO:0000256" key="5">
    <source>
        <dbReference type="ARBA" id="ARBA00022692"/>
    </source>
</evidence>
<reference evidence="12 13" key="1">
    <citation type="submission" date="2019-03" db="EMBL/GenBank/DDBJ databases">
        <title>Genomic analyses of the natural microbiome of Caenorhabditis elegans.</title>
        <authorList>
            <person name="Samuel B."/>
        </authorList>
    </citation>
    <scope>NUCLEOTIDE SEQUENCE [LARGE SCALE GENOMIC DNA]</scope>
    <source>
        <strain evidence="12 13">JUb102</strain>
    </source>
</reference>
<dbReference type="GO" id="GO:0020037">
    <property type="term" value="F:heme binding"/>
    <property type="evidence" value="ECO:0007669"/>
    <property type="project" value="UniProtKB-UniRule"/>
</dbReference>
<feature type="transmembrane region" description="Helical" evidence="10">
    <location>
        <begin position="154"/>
        <end position="171"/>
    </location>
</feature>
<dbReference type="GO" id="GO:0010181">
    <property type="term" value="F:FMN binding"/>
    <property type="evidence" value="ECO:0007669"/>
    <property type="project" value="UniProtKB-UniRule"/>
</dbReference>
<feature type="domain" description="Ferric oxidoreductase" evidence="11">
    <location>
        <begin position="48"/>
        <end position="162"/>
    </location>
</feature>
<feature type="transmembrane region" description="Helical" evidence="10">
    <location>
        <begin position="81"/>
        <end position="101"/>
    </location>
</feature>
<evidence type="ECO:0000256" key="10">
    <source>
        <dbReference type="HAMAP-Rule" id="MF_01207"/>
    </source>
</evidence>
<comment type="subunit">
    <text evidence="10">Heterodimer of a catalytic subunit (MsrP) and a heme-binding subunit (MsrQ).</text>
</comment>
<dbReference type="Proteomes" id="UP000295055">
    <property type="component" value="Unassembled WGS sequence"/>
</dbReference>
<evidence type="ECO:0000256" key="2">
    <source>
        <dbReference type="ARBA" id="ARBA00022448"/>
    </source>
</evidence>
<dbReference type="Pfam" id="PF01794">
    <property type="entry name" value="Ferric_reduct"/>
    <property type="match status" value="1"/>
</dbReference>
<comment type="caution">
    <text evidence="12">The sequence shown here is derived from an EMBL/GenBank/DDBJ whole genome shotgun (WGS) entry which is preliminary data.</text>
</comment>
<keyword evidence="4 10" id="KW-0288">FMN</keyword>
<keyword evidence="7 10" id="KW-1133">Transmembrane helix</keyword>
<dbReference type="InterPro" id="IPR022837">
    <property type="entry name" value="MsrQ-like"/>
</dbReference>
<dbReference type="GO" id="GO:0005886">
    <property type="term" value="C:plasma membrane"/>
    <property type="evidence" value="ECO:0007669"/>
    <property type="project" value="UniProtKB-SubCell"/>
</dbReference>
<keyword evidence="2 10" id="KW-0813">Transport</keyword>
<keyword evidence="6 10" id="KW-0249">Electron transport</keyword>
<keyword evidence="10" id="KW-0479">Metal-binding</keyword>
<dbReference type="OrthoDB" id="9788328at2"/>
<evidence type="ECO:0000256" key="3">
    <source>
        <dbReference type="ARBA" id="ARBA00022617"/>
    </source>
</evidence>
<name>A0A4R3NGT2_9GAMM</name>
<sequence>MPQENRLLVRLTKGGFHLIALLPLVWLIFLIDTQRLGADPAKDIQHFTGIAALRLLVVIALIPVIAKLLRFTTLFQTRKLLGLWCFFWALLHLSSYLLLEIGVNNLSLFFEEVFSRVYLVIGATAWLCLFLMAVSSFNRIRMSLGVWWKRIHMLLYPTLLLALCHYALSLKTLTPEPVIYLVLVGAAFAYRVWSQQKQPIKP</sequence>
<dbReference type="GO" id="GO:0009055">
    <property type="term" value="F:electron transfer activity"/>
    <property type="evidence" value="ECO:0007669"/>
    <property type="project" value="UniProtKB-UniRule"/>
</dbReference>
<evidence type="ECO:0000256" key="4">
    <source>
        <dbReference type="ARBA" id="ARBA00022643"/>
    </source>
</evidence>
<feature type="transmembrane region" description="Helical" evidence="10">
    <location>
        <begin position="7"/>
        <end position="31"/>
    </location>
</feature>
<keyword evidence="3 10" id="KW-0349">Heme</keyword>
<comment type="function">
    <text evidence="10">Part of the MsrPQ system that repairs oxidized periplasmic proteins containing methionine sulfoxide residues (Met-O), using respiratory chain electrons. Thus protects these proteins from oxidative-stress damage caused by reactive species of oxygen and chlorine generated by the host defense mechanisms. MsrPQ is essential for the maintenance of envelope integrity under bleach stress, rescuing a wide series of structurally unrelated periplasmic proteins from methionine oxidation. MsrQ provides electrons for reduction to the reductase catalytic subunit MsrP, using the quinone pool of the respiratory chain.</text>
</comment>
<dbReference type="PANTHER" id="PTHR36964:SF1">
    <property type="entry name" value="PROTEIN-METHIONINE-SULFOXIDE REDUCTASE HEME-BINDING SUBUNIT MSRQ"/>
    <property type="match status" value="1"/>
</dbReference>
<evidence type="ECO:0000256" key="6">
    <source>
        <dbReference type="ARBA" id="ARBA00022982"/>
    </source>
</evidence>
<organism evidence="12 13">
    <name type="scientific">Providencia alcalifaciens</name>
    <dbReference type="NCBI Taxonomy" id="126385"/>
    <lineage>
        <taxon>Bacteria</taxon>
        <taxon>Pseudomonadati</taxon>
        <taxon>Pseudomonadota</taxon>
        <taxon>Gammaproteobacteria</taxon>
        <taxon>Enterobacterales</taxon>
        <taxon>Morganellaceae</taxon>
        <taxon>Providencia</taxon>
    </lineage>
</organism>
<dbReference type="HAMAP" id="MF_01207">
    <property type="entry name" value="MsrQ"/>
    <property type="match status" value="1"/>
</dbReference>
<evidence type="ECO:0000256" key="9">
    <source>
        <dbReference type="ARBA" id="ARBA00023136"/>
    </source>
</evidence>
<dbReference type="AlphaFoldDB" id="A0A4R3NGT2"/>
<comment type="cofactor">
    <cofactor evidence="10">
        <name>heme b</name>
        <dbReference type="ChEBI" id="CHEBI:60344"/>
    </cofactor>
    <text evidence="10">Binds 1 heme b (iron(II)-protoporphyrin IX) group per subunit.</text>
</comment>
<feature type="transmembrane region" description="Helical" evidence="10">
    <location>
        <begin position="51"/>
        <end position="69"/>
    </location>
</feature>
<evidence type="ECO:0000256" key="8">
    <source>
        <dbReference type="ARBA" id="ARBA00023004"/>
    </source>
</evidence>
<evidence type="ECO:0000313" key="13">
    <source>
        <dbReference type="Proteomes" id="UP000295055"/>
    </source>
</evidence>
<feature type="transmembrane region" description="Helical" evidence="10">
    <location>
        <begin position="177"/>
        <end position="193"/>
    </location>
</feature>
<dbReference type="PANTHER" id="PTHR36964">
    <property type="entry name" value="PROTEIN-METHIONINE-SULFOXIDE REDUCTASE HEME-BINDING SUBUNIT MSRQ"/>
    <property type="match status" value="1"/>
</dbReference>
<keyword evidence="5 10" id="KW-0812">Transmembrane</keyword>
<comment type="cofactor">
    <cofactor evidence="10">
        <name>FMN</name>
        <dbReference type="ChEBI" id="CHEBI:58210"/>
    </cofactor>
    <text evidence="10">Binds 1 FMN per subunit.</text>
</comment>
<dbReference type="GO" id="GO:0046872">
    <property type="term" value="F:metal ion binding"/>
    <property type="evidence" value="ECO:0007669"/>
    <property type="project" value="UniProtKB-KW"/>
</dbReference>
<proteinExistence type="inferred from homology"/>
<comment type="similarity">
    <text evidence="10">Belongs to the MsrQ family.</text>
</comment>